<dbReference type="EMBL" id="LT670818">
    <property type="protein sequence ID" value="SHG13695.1"/>
    <property type="molecule type" value="Genomic_DNA"/>
</dbReference>
<feature type="region of interest" description="Disordered" evidence="1">
    <location>
        <begin position="260"/>
        <end position="314"/>
    </location>
</feature>
<proteinExistence type="predicted"/>
<evidence type="ECO:0000256" key="1">
    <source>
        <dbReference type="SAM" id="MobiDB-lite"/>
    </source>
</evidence>
<dbReference type="SUPFAM" id="SSF48452">
    <property type="entry name" value="TPR-like"/>
    <property type="match status" value="1"/>
</dbReference>
<dbReference type="InterPro" id="IPR052814">
    <property type="entry name" value="Peroxisomal_DnaJ"/>
</dbReference>
<evidence type="ECO:0000313" key="5">
    <source>
        <dbReference type="Proteomes" id="UP000190675"/>
    </source>
</evidence>
<dbReference type="InterPro" id="IPR001623">
    <property type="entry name" value="DnaJ_domain"/>
</dbReference>
<evidence type="ECO:0000259" key="3">
    <source>
        <dbReference type="PROSITE" id="PS50076"/>
    </source>
</evidence>
<dbReference type="InterPro" id="IPR018253">
    <property type="entry name" value="DnaJ_domain_CS"/>
</dbReference>
<dbReference type="PANTHER" id="PTHR45006">
    <property type="entry name" value="DNAJ-LIKE PROTEIN 1"/>
    <property type="match status" value="1"/>
</dbReference>
<dbReference type="Gene3D" id="1.25.40.10">
    <property type="entry name" value="Tetratricopeptide repeat domain"/>
    <property type="match status" value="1"/>
</dbReference>
<dbReference type="InterPro" id="IPR011990">
    <property type="entry name" value="TPR-like_helical_dom_sf"/>
</dbReference>
<dbReference type="AlphaFoldDB" id="A0A1M5HCK3"/>
<keyword evidence="2" id="KW-1133">Transmembrane helix</keyword>
<dbReference type="SUPFAM" id="SSF46565">
    <property type="entry name" value="Chaperone J-domain"/>
    <property type="match status" value="1"/>
</dbReference>
<dbReference type="PROSITE" id="PS00636">
    <property type="entry name" value="DNAJ_1"/>
    <property type="match status" value="1"/>
</dbReference>
<keyword evidence="2" id="KW-0812">Transmembrane</keyword>
<keyword evidence="2" id="KW-0472">Membrane</keyword>
<dbReference type="Proteomes" id="UP000190675">
    <property type="component" value="Chromosome I"/>
</dbReference>
<reference evidence="4 5" key="1">
    <citation type="submission" date="2016-11" db="EMBL/GenBank/DDBJ databases">
        <authorList>
            <person name="Jaros S."/>
            <person name="Januszkiewicz K."/>
            <person name="Wedrychowicz H."/>
        </authorList>
    </citation>
    <scope>NUCLEOTIDE SEQUENCE [LARGE SCALE GENOMIC DNA]</scope>
    <source>
        <strain evidence="4 5">GAS242</strain>
    </source>
</reference>
<dbReference type="PANTHER" id="PTHR45006:SF1">
    <property type="entry name" value="DNAJ-LIKE PROTEIN 1"/>
    <property type="match status" value="1"/>
</dbReference>
<dbReference type="GO" id="GO:0005829">
    <property type="term" value="C:cytosol"/>
    <property type="evidence" value="ECO:0007669"/>
    <property type="project" value="TreeGrafter"/>
</dbReference>
<dbReference type="InterPro" id="IPR036869">
    <property type="entry name" value="J_dom_sf"/>
</dbReference>
<dbReference type="CDD" id="cd06257">
    <property type="entry name" value="DnaJ"/>
    <property type="match status" value="1"/>
</dbReference>
<name>A0A1M5HCK3_9BRAD</name>
<dbReference type="PRINTS" id="PR00625">
    <property type="entry name" value="JDOMAIN"/>
</dbReference>
<organism evidence="4 5">
    <name type="scientific">Bradyrhizobium erythrophlei</name>
    <dbReference type="NCBI Taxonomy" id="1437360"/>
    <lineage>
        <taxon>Bacteria</taxon>
        <taxon>Pseudomonadati</taxon>
        <taxon>Pseudomonadota</taxon>
        <taxon>Alphaproteobacteria</taxon>
        <taxon>Hyphomicrobiales</taxon>
        <taxon>Nitrobacteraceae</taxon>
        <taxon>Bradyrhizobium</taxon>
    </lineage>
</organism>
<feature type="domain" description="J" evidence="3">
    <location>
        <begin position="3"/>
        <end position="68"/>
    </location>
</feature>
<dbReference type="SMART" id="SM00271">
    <property type="entry name" value="DnaJ"/>
    <property type="match status" value="1"/>
</dbReference>
<accession>A0A1M5HCK3</accession>
<dbReference type="OrthoDB" id="7822896at2"/>
<dbReference type="GO" id="GO:0016558">
    <property type="term" value="P:protein import into peroxisome matrix"/>
    <property type="evidence" value="ECO:0007669"/>
    <property type="project" value="TreeGrafter"/>
</dbReference>
<protein>
    <submittedName>
        <fullName evidence="4">DnaJ domain-containing protein</fullName>
    </submittedName>
</protein>
<evidence type="ECO:0000256" key="2">
    <source>
        <dbReference type="SAM" id="Phobius"/>
    </source>
</evidence>
<sequence>MNTLYDLLGALPHDDAEGLRSAFRKAVKGTHPDLRPDDPDAALKFREIVRANEILGDPEQRMAYDHLLALAHQEQVSISKQAVFVRVHRFASGVMAFAGISIATAGGYLLFMHMSAASVAPLDDADVITYASHAIAAVSPAVLSDRADNNASSARQENPVIPAEAAAPPAAMPRIRAESVPPGNIGPALDPAAAEARSLRARSMSALHHGDLNGAIADLDQALQLDPSFLPAYIDRGTILYRVRKVGRAFADIAGAKRIEEADRAKSSSTGAIGKKPHVDPATKTASVTPPSLRRDASQNPLREQKAYPPIWER</sequence>
<dbReference type="Gene3D" id="1.10.287.110">
    <property type="entry name" value="DnaJ domain"/>
    <property type="match status" value="1"/>
</dbReference>
<dbReference type="PROSITE" id="PS50076">
    <property type="entry name" value="DNAJ_2"/>
    <property type="match status" value="1"/>
</dbReference>
<gene>
    <name evidence="4" type="ORF">SAMN05444169_0739</name>
</gene>
<evidence type="ECO:0000313" key="4">
    <source>
        <dbReference type="EMBL" id="SHG13695.1"/>
    </source>
</evidence>
<feature type="transmembrane region" description="Helical" evidence="2">
    <location>
        <begin position="90"/>
        <end position="111"/>
    </location>
</feature>
<dbReference type="Pfam" id="PF00226">
    <property type="entry name" value="DnaJ"/>
    <property type="match status" value="1"/>
</dbReference>
<dbReference type="RefSeq" id="WP_079564717.1">
    <property type="nucleotide sequence ID" value="NZ_LT670818.1"/>
</dbReference>